<evidence type="ECO:0000256" key="6">
    <source>
        <dbReference type="ARBA" id="ARBA00023065"/>
    </source>
</evidence>
<dbReference type="PANTHER" id="PTHR11693:SF22">
    <property type="entry name" value="ATP SYNTHASE SUBUNIT GAMMA, MITOCHONDRIAL"/>
    <property type="match status" value="1"/>
</dbReference>
<evidence type="ECO:0000256" key="2">
    <source>
        <dbReference type="ARBA" id="ARBA00004170"/>
    </source>
</evidence>
<reference evidence="11 12" key="1">
    <citation type="submission" date="2023-07" db="EMBL/GenBank/DDBJ databases">
        <title>Sequencing the genomes of 1000 actinobacteria strains.</title>
        <authorList>
            <person name="Klenk H.-P."/>
        </authorList>
    </citation>
    <scope>NUCLEOTIDE SEQUENCE [LARGE SCALE GENOMIC DNA]</scope>
    <source>
        <strain evidence="11 12">DSM 19426</strain>
    </source>
</reference>
<dbReference type="CDD" id="cd12151">
    <property type="entry name" value="F1-ATPase_gamma"/>
    <property type="match status" value="1"/>
</dbReference>
<organism evidence="11 12">
    <name type="scientific">Nocardioides marmoribigeumensis</name>
    <dbReference type="NCBI Taxonomy" id="433649"/>
    <lineage>
        <taxon>Bacteria</taxon>
        <taxon>Bacillati</taxon>
        <taxon>Actinomycetota</taxon>
        <taxon>Actinomycetes</taxon>
        <taxon>Propionibacteriales</taxon>
        <taxon>Nocardioidaceae</taxon>
        <taxon>Nocardioides</taxon>
    </lineage>
</organism>
<comment type="subunit">
    <text evidence="10">F-type ATPases have 2 components, CF(1) - the catalytic core - and CF(0) - the membrane proton channel. CF(1) has five subunits: alpha(3), beta(3), gamma(1), delta(1), epsilon(1). CF(0) has three main subunits: a, b and c.</text>
</comment>
<comment type="function">
    <text evidence="1 10">Produces ATP from ADP in the presence of a proton gradient across the membrane. The gamma chain is believed to be important in regulating ATPase activity and the flow of protons through the CF(0) complex.</text>
</comment>
<dbReference type="Gene3D" id="3.40.1380.10">
    <property type="match status" value="1"/>
</dbReference>
<evidence type="ECO:0000313" key="11">
    <source>
        <dbReference type="EMBL" id="MDR7363614.1"/>
    </source>
</evidence>
<keyword evidence="6 10" id="KW-0406">Ion transport</keyword>
<dbReference type="Pfam" id="PF00231">
    <property type="entry name" value="ATP-synt"/>
    <property type="match status" value="1"/>
</dbReference>
<dbReference type="RefSeq" id="WP_310304208.1">
    <property type="nucleotide sequence ID" value="NZ_BAAAPS010000003.1"/>
</dbReference>
<evidence type="ECO:0000256" key="1">
    <source>
        <dbReference type="ARBA" id="ARBA00003456"/>
    </source>
</evidence>
<keyword evidence="8 10" id="KW-0139">CF(1)</keyword>
<keyword evidence="7 10" id="KW-0472">Membrane</keyword>
<dbReference type="Proteomes" id="UP001183648">
    <property type="component" value="Unassembled WGS sequence"/>
</dbReference>
<evidence type="ECO:0000256" key="7">
    <source>
        <dbReference type="ARBA" id="ARBA00023136"/>
    </source>
</evidence>
<dbReference type="NCBIfam" id="TIGR01146">
    <property type="entry name" value="ATPsyn_F1gamma"/>
    <property type="match status" value="1"/>
</dbReference>
<comment type="caution">
    <text evidence="11">The sequence shown here is derived from an EMBL/GenBank/DDBJ whole genome shotgun (WGS) entry which is preliminary data.</text>
</comment>
<accession>A0ABU2BYY8</accession>
<dbReference type="PRINTS" id="PR00126">
    <property type="entry name" value="ATPASEGAMMA"/>
</dbReference>
<evidence type="ECO:0000256" key="3">
    <source>
        <dbReference type="ARBA" id="ARBA00007681"/>
    </source>
</evidence>
<dbReference type="NCBIfam" id="NF004145">
    <property type="entry name" value="PRK05621.1-2"/>
    <property type="match status" value="1"/>
</dbReference>
<dbReference type="Gene3D" id="1.10.287.80">
    <property type="entry name" value="ATP synthase, gamma subunit, helix hairpin domain"/>
    <property type="match status" value="2"/>
</dbReference>
<protein>
    <recommendedName>
        <fullName evidence="10">ATP synthase gamma chain</fullName>
    </recommendedName>
    <alternativeName>
        <fullName evidence="10">ATP synthase F1 sector gamma subunit</fullName>
    </alternativeName>
    <alternativeName>
        <fullName evidence="10">F-ATPase gamma subunit</fullName>
    </alternativeName>
</protein>
<evidence type="ECO:0000256" key="9">
    <source>
        <dbReference type="ARBA" id="ARBA00023310"/>
    </source>
</evidence>
<evidence type="ECO:0000256" key="8">
    <source>
        <dbReference type="ARBA" id="ARBA00023196"/>
    </source>
</evidence>
<comment type="subcellular location">
    <subcellularLocation>
        <location evidence="10">Cell membrane</location>
        <topology evidence="10">Peripheral membrane protein</topology>
    </subcellularLocation>
    <subcellularLocation>
        <location evidence="2">Membrane</location>
        <topology evidence="2">Peripheral membrane protein</topology>
    </subcellularLocation>
</comment>
<dbReference type="InterPro" id="IPR035968">
    <property type="entry name" value="ATP_synth_F1_ATPase_gsu"/>
</dbReference>
<keyword evidence="12" id="KW-1185">Reference proteome</keyword>
<dbReference type="PANTHER" id="PTHR11693">
    <property type="entry name" value="ATP SYNTHASE GAMMA CHAIN"/>
    <property type="match status" value="1"/>
</dbReference>
<keyword evidence="10" id="KW-1003">Cell membrane</keyword>
<proteinExistence type="inferred from homology"/>
<name>A0ABU2BYY8_9ACTN</name>
<comment type="similarity">
    <text evidence="3 10">Belongs to the ATPase gamma chain family.</text>
</comment>
<evidence type="ECO:0000313" key="12">
    <source>
        <dbReference type="Proteomes" id="UP001183648"/>
    </source>
</evidence>
<evidence type="ECO:0000256" key="4">
    <source>
        <dbReference type="ARBA" id="ARBA00022448"/>
    </source>
</evidence>
<gene>
    <name evidence="10" type="primary">atpG</name>
    <name evidence="11" type="ORF">J2S63_003167</name>
</gene>
<dbReference type="SUPFAM" id="SSF52943">
    <property type="entry name" value="ATP synthase (F1-ATPase), gamma subunit"/>
    <property type="match status" value="1"/>
</dbReference>
<evidence type="ECO:0000256" key="10">
    <source>
        <dbReference type="HAMAP-Rule" id="MF_00815"/>
    </source>
</evidence>
<evidence type="ECO:0000256" key="5">
    <source>
        <dbReference type="ARBA" id="ARBA00022781"/>
    </source>
</evidence>
<keyword evidence="5 10" id="KW-0375">Hydrogen ion transport</keyword>
<dbReference type="EMBL" id="JAVDYG010000001">
    <property type="protein sequence ID" value="MDR7363614.1"/>
    <property type="molecule type" value="Genomic_DNA"/>
</dbReference>
<dbReference type="InterPro" id="IPR000131">
    <property type="entry name" value="ATP_synth_F1_gsu"/>
</dbReference>
<keyword evidence="9 10" id="KW-0066">ATP synthesis</keyword>
<keyword evidence="4 10" id="KW-0813">Transport</keyword>
<sequence length="315" mass="34621">MAVSLREYRARIKSVESTKKITRAMELIAASRIIKAQQRAQAAAPYARELTRAVSAVATFSNVEHPLTTEKDDPKRAAILVVTSDRGLAGAYSSSVLREAERLVEKLKEEGKEVDLYVSGRKGVAYYKFRGREVVETWTGHSDQPTYDVAREIGATLISAFTMEEGDEGRDADGNGIPVKPVDEVHVVYTRFRSMLTQEPTAVRMLPLEIVEGETPPEKDDVLPLYEFEPSASDVLDGLLPKYVQSRIYFALLQAAASELAARQRAMKSATDNAEDLIKKYKRIANQARQAGITQEISEIVGGVNALADANAGSD</sequence>
<dbReference type="HAMAP" id="MF_00815">
    <property type="entry name" value="ATP_synth_gamma_bact"/>
    <property type="match status" value="1"/>
</dbReference>